<reference evidence="2 3" key="1">
    <citation type="submission" date="2024-02" db="EMBL/GenBank/DDBJ databases">
        <title>Bacteria isolated from the canopy kelp, Nereocystis luetkeana.</title>
        <authorList>
            <person name="Pfister C.A."/>
            <person name="Younker I.T."/>
            <person name="Light S.H."/>
        </authorList>
    </citation>
    <scope>NUCLEOTIDE SEQUENCE [LARGE SCALE GENOMIC DNA]</scope>
    <source>
        <strain evidence="2 3">TI.4.07</strain>
    </source>
</reference>
<dbReference type="Pfam" id="PF04488">
    <property type="entry name" value="Gly_transf_sug"/>
    <property type="match status" value="1"/>
</dbReference>
<dbReference type="PANTHER" id="PTHR32385">
    <property type="entry name" value="MANNOSYL PHOSPHORYLINOSITOL CERAMIDE SYNTHASE"/>
    <property type="match status" value="1"/>
</dbReference>
<keyword evidence="3" id="KW-1185">Reference proteome</keyword>
<dbReference type="Gene3D" id="3.90.550.20">
    <property type="match status" value="1"/>
</dbReference>
<dbReference type="InterPro" id="IPR051706">
    <property type="entry name" value="Glycosyltransferase_domain"/>
</dbReference>
<dbReference type="RefSeq" id="WP_341566642.1">
    <property type="nucleotide sequence ID" value="NZ_JBAKAR010000003.1"/>
</dbReference>
<keyword evidence="1" id="KW-0808">Transferase</keyword>
<sequence>MNNSFKMVANRSIRLCGNLVKIFSYPFHFIFPNLRFTLPDYSKAKFTTHNRSAIPKVIWQTNYSNRCTLPVYVNYLFNRMMSLDYDYRYVSTEARETFMKEQAPVEVYRAYLKLNDGAAQADLWRAVNLYVNGGVYMDIDASLVWPLSQTLKEDHDALYIKFKKNNTEFTNFFLAATPNNHHYQCAIDTIVSNINRYRILKKKGVYNTTGPTVWNDVLEGEVVASLPRGYVCIQGAFTNEHFQYLDKPKGKWTHLHDDDLIKVAPSR</sequence>
<comment type="caution">
    <text evidence="2">The sequence shown here is derived from an EMBL/GenBank/DDBJ whole genome shotgun (WGS) entry which is preliminary data.</text>
</comment>
<dbReference type="Proteomes" id="UP001379949">
    <property type="component" value="Unassembled WGS sequence"/>
</dbReference>
<dbReference type="SUPFAM" id="SSF53448">
    <property type="entry name" value="Nucleotide-diphospho-sugar transferases"/>
    <property type="match status" value="1"/>
</dbReference>
<evidence type="ECO:0000313" key="3">
    <source>
        <dbReference type="Proteomes" id="UP001379949"/>
    </source>
</evidence>
<accession>A0ABU9G2D4</accession>
<organism evidence="2 3">
    <name type="scientific">Marinomonas arenicola</name>
    <dbReference type="NCBI Taxonomy" id="569601"/>
    <lineage>
        <taxon>Bacteria</taxon>
        <taxon>Pseudomonadati</taxon>
        <taxon>Pseudomonadota</taxon>
        <taxon>Gammaproteobacteria</taxon>
        <taxon>Oceanospirillales</taxon>
        <taxon>Oceanospirillaceae</taxon>
        <taxon>Marinomonas</taxon>
    </lineage>
</organism>
<dbReference type="InterPro" id="IPR029044">
    <property type="entry name" value="Nucleotide-diphossugar_trans"/>
</dbReference>
<gene>
    <name evidence="2" type="ORF">V6242_05810</name>
</gene>
<dbReference type="InterPro" id="IPR007577">
    <property type="entry name" value="GlycoTrfase_DXD_sugar-bd_CS"/>
</dbReference>
<name>A0ABU9G2D4_9GAMM</name>
<dbReference type="EMBL" id="JBAKAR010000003">
    <property type="protein sequence ID" value="MEL0612652.1"/>
    <property type="molecule type" value="Genomic_DNA"/>
</dbReference>
<proteinExistence type="predicted"/>
<evidence type="ECO:0000313" key="2">
    <source>
        <dbReference type="EMBL" id="MEL0612652.1"/>
    </source>
</evidence>
<protein>
    <submittedName>
        <fullName evidence="2">Glycosyltransferase</fullName>
    </submittedName>
</protein>
<dbReference type="PANTHER" id="PTHR32385:SF15">
    <property type="entry name" value="INOSITOL PHOSPHOCERAMIDE MANNOSYLTRANSFERASE 1"/>
    <property type="match status" value="1"/>
</dbReference>
<evidence type="ECO:0000256" key="1">
    <source>
        <dbReference type="ARBA" id="ARBA00022679"/>
    </source>
</evidence>